<keyword evidence="2" id="KW-0285">Flavoprotein</keyword>
<dbReference type="EMBL" id="JACAZI010000007">
    <property type="protein sequence ID" value="KAF7356181.1"/>
    <property type="molecule type" value="Genomic_DNA"/>
</dbReference>
<evidence type="ECO:0000256" key="1">
    <source>
        <dbReference type="ARBA" id="ARBA00001974"/>
    </source>
</evidence>
<comment type="caution">
    <text evidence="6">The sequence shown here is derived from an EMBL/GenBank/DDBJ whole genome shotgun (WGS) entry which is preliminary data.</text>
</comment>
<reference evidence="6" key="1">
    <citation type="submission" date="2020-05" db="EMBL/GenBank/DDBJ databases">
        <title>Mycena genomes resolve the evolution of fungal bioluminescence.</title>
        <authorList>
            <person name="Tsai I.J."/>
        </authorList>
    </citation>
    <scope>NUCLEOTIDE SEQUENCE</scope>
    <source>
        <strain evidence="6">CCC161011</strain>
    </source>
</reference>
<proteinExistence type="predicted"/>
<accession>A0A8H6YD64</accession>
<feature type="domain" description="FAD-binding" evidence="5">
    <location>
        <begin position="8"/>
        <end position="347"/>
    </location>
</feature>
<dbReference type="Gene3D" id="3.30.70.2450">
    <property type="match status" value="1"/>
</dbReference>
<dbReference type="PANTHER" id="PTHR43004:SF19">
    <property type="entry name" value="BINDING MONOOXYGENASE, PUTATIVE (JCVI)-RELATED"/>
    <property type="match status" value="1"/>
</dbReference>
<evidence type="ECO:0000256" key="2">
    <source>
        <dbReference type="ARBA" id="ARBA00022630"/>
    </source>
</evidence>
<dbReference type="AlphaFoldDB" id="A0A8H6YD64"/>
<sequence length="541" mass="58408">MTNTDPRILIAGAGPSGLILALALRRNGVPVKVIDKLATPALGQRGPGISPRTQEILRTLGVLDDVNKVAISPVPIRIYALPEGTVSPENPRHDDTARPNFSLSRNSIWIGQNRLEAILRAALQAYSCEVEFGTSLASFIQDTNGVDATIVKGDGQEEVQRFDFLVGADGARGVVRKQLGLAFLGESRPELQAIIGDYWHMWGEPTSNSGFAFLRPTGEPGLFGLIMSFSGLGLDDEAVMNDRAAFQDALTTITGRKDLRVLELVWVAHWSPNIRMTEKFSFGRCFLAGDAAHVHSPTGGQGLNSGAQDAFNLAWKLALVVNGHAPMTLLDSYDEERPPVIKEMLHKTTSLLNLTTSTSAQGDSSGWERGGPLLMLGVNYRWSTIVLDEQDEENMATAPKDPYGVQIQGLKAGDRAPDASELKDIRGGGPSSVRLFDVFDLSRHTVLVFDASPDTYNAVLAQILRYPQGLVRCVVVVCRGVLGAGIKGSEMVLEDTMGHAYASYHFEGGCNIVVVRPDGILGAVVRSPEGIGRYFSQVFAL</sequence>
<dbReference type="SUPFAM" id="SSF51905">
    <property type="entry name" value="FAD/NAD(P)-binding domain"/>
    <property type="match status" value="1"/>
</dbReference>
<evidence type="ECO:0000256" key="3">
    <source>
        <dbReference type="ARBA" id="ARBA00022827"/>
    </source>
</evidence>
<keyword evidence="4" id="KW-0560">Oxidoreductase</keyword>
<dbReference type="InterPro" id="IPR036188">
    <property type="entry name" value="FAD/NAD-bd_sf"/>
</dbReference>
<dbReference type="Gene3D" id="3.40.30.120">
    <property type="match status" value="1"/>
</dbReference>
<gene>
    <name evidence="6" type="ORF">MVEN_00949400</name>
</gene>
<dbReference type="InterPro" id="IPR002938">
    <property type="entry name" value="FAD-bd"/>
</dbReference>
<dbReference type="PANTHER" id="PTHR43004">
    <property type="entry name" value="TRK SYSTEM POTASSIUM UPTAKE PROTEIN"/>
    <property type="match status" value="1"/>
</dbReference>
<dbReference type="Pfam" id="PF01494">
    <property type="entry name" value="FAD_binding_3"/>
    <property type="match status" value="1"/>
</dbReference>
<dbReference type="Gene3D" id="3.50.50.60">
    <property type="entry name" value="FAD/NAD(P)-binding domain"/>
    <property type="match status" value="1"/>
</dbReference>
<evidence type="ECO:0000313" key="6">
    <source>
        <dbReference type="EMBL" id="KAF7356181.1"/>
    </source>
</evidence>
<dbReference type="GO" id="GO:0016709">
    <property type="term" value="F:oxidoreductase activity, acting on paired donors, with incorporation or reduction of molecular oxygen, NAD(P)H as one donor, and incorporation of one atom of oxygen"/>
    <property type="evidence" value="ECO:0007669"/>
    <property type="project" value="UniProtKB-ARBA"/>
</dbReference>
<evidence type="ECO:0000259" key="5">
    <source>
        <dbReference type="Pfam" id="PF01494"/>
    </source>
</evidence>
<evidence type="ECO:0000313" key="7">
    <source>
        <dbReference type="Proteomes" id="UP000620124"/>
    </source>
</evidence>
<dbReference type="InterPro" id="IPR050641">
    <property type="entry name" value="RIFMO-like"/>
</dbReference>
<dbReference type="PRINTS" id="PR00420">
    <property type="entry name" value="RNGMNOXGNASE"/>
</dbReference>
<keyword evidence="3" id="KW-0274">FAD</keyword>
<organism evidence="6 7">
    <name type="scientific">Mycena venus</name>
    <dbReference type="NCBI Taxonomy" id="2733690"/>
    <lineage>
        <taxon>Eukaryota</taxon>
        <taxon>Fungi</taxon>
        <taxon>Dikarya</taxon>
        <taxon>Basidiomycota</taxon>
        <taxon>Agaricomycotina</taxon>
        <taxon>Agaricomycetes</taxon>
        <taxon>Agaricomycetidae</taxon>
        <taxon>Agaricales</taxon>
        <taxon>Marasmiineae</taxon>
        <taxon>Mycenaceae</taxon>
        <taxon>Mycena</taxon>
    </lineage>
</organism>
<keyword evidence="6" id="KW-0503">Monooxygenase</keyword>
<dbReference type="Proteomes" id="UP000620124">
    <property type="component" value="Unassembled WGS sequence"/>
</dbReference>
<name>A0A8H6YD64_9AGAR</name>
<comment type="cofactor">
    <cofactor evidence="1">
        <name>FAD</name>
        <dbReference type="ChEBI" id="CHEBI:57692"/>
    </cofactor>
</comment>
<evidence type="ECO:0000256" key="4">
    <source>
        <dbReference type="ARBA" id="ARBA00023002"/>
    </source>
</evidence>
<dbReference type="OrthoDB" id="2690153at2759"/>
<keyword evidence="7" id="KW-1185">Reference proteome</keyword>
<dbReference type="GO" id="GO:0071949">
    <property type="term" value="F:FAD binding"/>
    <property type="evidence" value="ECO:0007669"/>
    <property type="project" value="InterPro"/>
</dbReference>
<protein>
    <submittedName>
        <fullName evidence="6">Pentachlorophenol 4-monooxygenase</fullName>
    </submittedName>
</protein>